<evidence type="ECO:0000313" key="3">
    <source>
        <dbReference type="Proteomes" id="UP001054837"/>
    </source>
</evidence>
<feature type="compositionally biased region" description="Polar residues" evidence="1">
    <location>
        <begin position="1"/>
        <end position="11"/>
    </location>
</feature>
<name>A0AAV4VB15_9ARAC</name>
<feature type="region of interest" description="Disordered" evidence="1">
    <location>
        <begin position="1"/>
        <end position="20"/>
    </location>
</feature>
<dbReference type="EMBL" id="BPLQ01012723">
    <property type="protein sequence ID" value="GIY67316.1"/>
    <property type="molecule type" value="Genomic_DNA"/>
</dbReference>
<evidence type="ECO:0000313" key="2">
    <source>
        <dbReference type="EMBL" id="GIY67316.1"/>
    </source>
</evidence>
<protein>
    <submittedName>
        <fullName evidence="2">Uncharacterized protein</fullName>
    </submittedName>
</protein>
<evidence type="ECO:0000256" key="1">
    <source>
        <dbReference type="SAM" id="MobiDB-lite"/>
    </source>
</evidence>
<accession>A0AAV4VB15</accession>
<sequence>MNSPFKNSSNHILLKERGQEKRKTDLLQIQRYLKEKSTAVDLSRSPQNIAKNQSKIYRESSSKDFEHCIAIGSMAIEPIDNHSHAWTTFLVTYEPPLPPPTPVSTPPRPTFNILN</sequence>
<comment type="caution">
    <text evidence="2">The sequence shown here is derived from an EMBL/GenBank/DDBJ whole genome shotgun (WGS) entry which is preliminary data.</text>
</comment>
<reference evidence="2 3" key="1">
    <citation type="submission" date="2021-06" db="EMBL/GenBank/DDBJ databases">
        <title>Caerostris darwini draft genome.</title>
        <authorList>
            <person name="Kono N."/>
            <person name="Arakawa K."/>
        </authorList>
    </citation>
    <scope>NUCLEOTIDE SEQUENCE [LARGE SCALE GENOMIC DNA]</scope>
</reference>
<proteinExistence type="predicted"/>
<dbReference type="Proteomes" id="UP001054837">
    <property type="component" value="Unassembled WGS sequence"/>
</dbReference>
<organism evidence="2 3">
    <name type="scientific">Caerostris darwini</name>
    <dbReference type="NCBI Taxonomy" id="1538125"/>
    <lineage>
        <taxon>Eukaryota</taxon>
        <taxon>Metazoa</taxon>
        <taxon>Ecdysozoa</taxon>
        <taxon>Arthropoda</taxon>
        <taxon>Chelicerata</taxon>
        <taxon>Arachnida</taxon>
        <taxon>Araneae</taxon>
        <taxon>Araneomorphae</taxon>
        <taxon>Entelegynae</taxon>
        <taxon>Araneoidea</taxon>
        <taxon>Araneidae</taxon>
        <taxon>Caerostris</taxon>
    </lineage>
</organism>
<keyword evidence="3" id="KW-1185">Reference proteome</keyword>
<gene>
    <name evidence="2" type="ORF">CDAR_287171</name>
</gene>
<dbReference type="AlphaFoldDB" id="A0AAV4VB15"/>